<dbReference type="GO" id="GO:0000036">
    <property type="term" value="F:acyl carrier activity"/>
    <property type="evidence" value="ECO:0007669"/>
    <property type="project" value="TreeGrafter"/>
</dbReference>
<dbReference type="PROSITE" id="PS50075">
    <property type="entry name" value="CARRIER"/>
    <property type="match status" value="1"/>
</dbReference>
<evidence type="ECO:0000256" key="2">
    <source>
        <dbReference type="ARBA" id="ARBA00022516"/>
    </source>
</evidence>
<accession>A0A4R9C5G0</accession>
<keyword evidence="5" id="KW-0443">Lipid metabolism</keyword>
<keyword evidence="6" id="KW-0275">Fatty acid biosynthesis</keyword>
<evidence type="ECO:0000256" key="3">
    <source>
        <dbReference type="ARBA" id="ARBA00022553"/>
    </source>
</evidence>
<dbReference type="InterPro" id="IPR036736">
    <property type="entry name" value="ACP-like_sf"/>
</dbReference>
<dbReference type="GeneID" id="97030787"/>
<dbReference type="OrthoDB" id="24819at1737404"/>
<evidence type="ECO:0000256" key="4">
    <source>
        <dbReference type="ARBA" id="ARBA00022832"/>
    </source>
</evidence>
<feature type="domain" description="Carrier" evidence="7">
    <location>
        <begin position="1"/>
        <end position="73"/>
    </location>
</feature>
<keyword evidence="1" id="KW-0596">Phosphopantetheine</keyword>
<keyword evidence="3" id="KW-0597">Phosphoprotein</keyword>
<gene>
    <name evidence="8" type="ORF">EQF91_02075</name>
</gene>
<dbReference type="InterPro" id="IPR003231">
    <property type="entry name" value="ACP"/>
</dbReference>
<evidence type="ECO:0000256" key="1">
    <source>
        <dbReference type="ARBA" id="ARBA00022450"/>
    </source>
</evidence>
<evidence type="ECO:0000313" key="9">
    <source>
        <dbReference type="Proteomes" id="UP000297454"/>
    </source>
</evidence>
<keyword evidence="4" id="KW-0276">Fatty acid metabolism</keyword>
<dbReference type="Gene3D" id="1.10.1200.10">
    <property type="entry name" value="ACP-like"/>
    <property type="match status" value="1"/>
</dbReference>
<dbReference type="EMBL" id="SCFR01000004">
    <property type="protein sequence ID" value="TFF67165.1"/>
    <property type="molecule type" value="Genomic_DNA"/>
</dbReference>
<dbReference type="PANTHER" id="PTHR20863">
    <property type="entry name" value="ACYL CARRIER PROTEIN"/>
    <property type="match status" value="1"/>
</dbReference>
<dbReference type="PANTHER" id="PTHR20863:SF76">
    <property type="entry name" value="CARRIER DOMAIN-CONTAINING PROTEIN"/>
    <property type="match status" value="1"/>
</dbReference>
<organism evidence="8 9">
    <name type="scientific">Helcococcus ovis</name>
    <dbReference type="NCBI Taxonomy" id="72026"/>
    <lineage>
        <taxon>Bacteria</taxon>
        <taxon>Bacillati</taxon>
        <taxon>Bacillota</taxon>
        <taxon>Tissierellia</taxon>
        <taxon>Tissierellales</taxon>
        <taxon>Peptoniphilaceae</taxon>
        <taxon>Helcococcus</taxon>
    </lineage>
</organism>
<protein>
    <submittedName>
        <fullName evidence="8">Acyl carrier protein</fullName>
    </submittedName>
</protein>
<dbReference type="InterPro" id="IPR009081">
    <property type="entry name" value="PP-bd_ACP"/>
</dbReference>
<proteinExistence type="predicted"/>
<evidence type="ECO:0000259" key="7">
    <source>
        <dbReference type="PROSITE" id="PS50075"/>
    </source>
</evidence>
<dbReference type="RefSeq" id="WP_134711607.1">
    <property type="nucleotide sequence ID" value="NZ_CP119081.1"/>
</dbReference>
<dbReference type="AlphaFoldDB" id="A0A4R9C5G0"/>
<sequence length="75" mass="8623">MIKERIIEMIKSELMIDKFDLDADLVKDYEIDSIGLLDFIMSIEEEFDIEISDSELAELKTVNDVIAVVERKAGK</sequence>
<dbReference type="Proteomes" id="UP000297454">
    <property type="component" value="Unassembled WGS sequence"/>
</dbReference>
<comment type="caution">
    <text evidence="8">The sequence shown here is derived from an EMBL/GenBank/DDBJ whole genome shotgun (WGS) entry which is preliminary data.</text>
</comment>
<keyword evidence="2" id="KW-0444">Lipid biosynthesis</keyword>
<evidence type="ECO:0000256" key="5">
    <source>
        <dbReference type="ARBA" id="ARBA00023098"/>
    </source>
</evidence>
<evidence type="ECO:0000256" key="6">
    <source>
        <dbReference type="ARBA" id="ARBA00023160"/>
    </source>
</evidence>
<evidence type="ECO:0000313" key="8">
    <source>
        <dbReference type="EMBL" id="TFF67165.1"/>
    </source>
</evidence>
<name>A0A4R9C5G0_9FIRM</name>
<dbReference type="Pfam" id="PF00550">
    <property type="entry name" value="PP-binding"/>
    <property type="match status" value="1"/>
</dbReference>
<keyword evidence="9" id="KW-1185">Reference proteome</keyword>
<dbReference type="SUPFAM" id="SSF47336">
    <property type="entry name" value="ACP-like"/>
    <property type="match status" value="1"/>
</dbReference>
<dbReference type="GO" id="GO:0000035">
    <property type="term" value="F:acyl binding"/>
    <property type="evidence" value="ECO:0007669"/>
    <property type="project" value="TreeGrafter"/>
</dbReference>
<reference evidence="8 9" key="1">
    <citation type="submission" date="2019-01" db="EMBL/GenBank/DDBJ databases">
        <title>Draft Genome Sequences of Helcococcus ovis Strains Isolated from the Uterus and Vagina of Dairy Cows with Metritis.</title>
        <authorList>
            <person name="Cunha F."/>
            <person name="Jeon S.J."/>
            <person name="Kutzer P."/>
            <person name="Galvao K.N."/>
        </authorList>
    </citation>
    <scope>NUCLEOTIDE SEQUENCE [LARGE SCALE GENOMIC DNA]</scope>
    <source>
        <strain evidence="8 9">KG-37</strain>
    </source>
</reference>